<dbReference type="Proteomes" id="UP000292262">
    <property type="component" value="Unassembled WGS sequence"/>
</dbReference>
<evidence type="ECO:0000256" key="5">
    <source>
        <dbReference type="ARBA" id="ARBA00022679"/>
    </source>
</evidence>
<dbReference type="SUPFAM" id="SSF57716">
    <property type="entry name" value="Glucocorticoid receptor-like (DNA-binding domain)"/>
    <property type="match status" value="1"/>
</dbReference>
<name>A0A4Q7PG92_9FLAO</name>
<dbReference type="EC" id="2.7.1.21" evidence="2 9"/>
<keyword evidence="6 9" id="KW-0547">Nucleotide-binding</keyword>
<evidence type="ECO:0000256" key="11">
    <source>
        <dbReference type="RuleBase" id="RU004165"/>
    </source>
</evidence>
<comment type="subcellular location">
    <subcellularLocation>
        <location evidence="9">Cytoplasm</location>
    </subcellularLocation>
</comment>
<dbReference type="NCBIfam" id="NF003296">
    <property type="entry name" value="PRK04296.1-1"/>
    <property type="match status" value="1"/>
</dbReference>
<dbReference type="EMBL" id="SGXE01000001">
    <property type="protein sequence ID" value="RZS99511.1"/>
    <property type="molecule type" value="Genomic_DNA"/>
</dbReference>
<feature type="binding site" evidence="9">
    <location>
        <begin position="108"/>
        <end position="111"/>
    </location>
    <ligand>
        <name>ATP</name>
        <dbReference type="ChEBI" id="CHEBI:30616"/>
    </ligand>
</feature>
<comment type="similarity">
    <text evidence="1 9 11">Belongs to the thymidine kinase family.</text>
</comment>
<dbReference type="GO" id="GO:0046104">
    <property type="term" value="P:thymidine metabolic process"/>
    <property type="evidence" value="ECO:0007669"/>
    <property type="project" value="TreeGrafter"/>
</dbReference>
<evidence type="ECO:0000256" key="10">
    <source>
        <dbReference type="RuleBase" id="RU000544"/>
    </source>
</evidence>
<dbReference type="GO" id="GO:0071897">
    <property type="term" value="P:DNA biosynthetic process"/>
    <property type="evidence" value="ECO:0007669"/>
    <property type="project" value="UniProtKB-KW"/>
</dbReference>
<feature type="active site" description="Proton acceptor" evidence="9">
    <location>
        <position position="109"/>
    </location>
</feature>
<dbReference type="AlphaFoldDB" id="A0A4Q7PG92"/>
<dbReference type="HAMAP" id="MF_00124">
    <property type="entry name" value="Thymidine_kinase"/>
    <property type="match status" value="1"/>
</dbReference>
<evidence type="ECO:0000256" key="12">
    <source>
        <dbReference type="SAM" id="MobiDB-lite"/>
    </source>
</evidence>
<keyword evidence="14" id="KW-1185">Reference proteome</keyword>
<evidence type="ECO:0000256" key="8">
    <source>
        <dbReference type="ARBA" id="ARBA00022840"/>
    </source>
</evidence>
<comment type="catalytic activity">
    <reaction evidence="9 10">
        <text>thymidine + ATP = dTMP + ADP + H(+)</text>
        <dbReference type="Rhea" id="RHEA:19129"/>
        <dbReference type="ChEBI" id="CHEBI:15378"/>
        <dbReference type="ChEBI" id="CHEBI:17748"/>
        <dbReference type="ChEBI" id="CHEBI:30616"/>
        <dbReference type="ChEBI" id="CHEBI:63528"/>
        <dbReference type="ChEBI" id="CHEBI:456216"/>
        <dbReference type="EC" id="2.7.1.21"/>
    </reaction>
</comment>
<evidence type="ECO:0000313" key="14">
    <source>
        <dbReference type="Proteomes" id="UP000292262"/>
    </source>
</evidence>
<evidence type="ECO:0000256" key="7">
    <source>
        <dbReference type="ARBA" id="ARBA00022777"/>
    </source>
</evidence>
<keyword evidence="4 9" id="KW-0237">DNA synthesis</keyword>
<evidence type="ECO:0000256" key="9">
    <source>
        <dbReference type="HAMAP-Rule" id="MF_00124"/>
    </source>
</evidence>
<evidence type="ECO:0000313" key="13">
    <source>
        <dbReference type="EMBL" id="RZS99511.1"/>
    </source>
</evidence>
<keyword evidence="7 9" id="KW-0418">Kinase</keyword>
<dbReference type="PANTHER" id="PTHR11441:SF0">
    <property type="entry name" value="THYMIDINE KINASE, CYTOSOLIC"/>
    <property type="match status" value="1"/>
</dbReference>
<keyword evidence="5 9" id="KW-0808">Transferase</keyword>
<evidence type="ECO:0000256" key="1">
    <source>
        <dbReference type="ARBA" id="ARBA00007587"/>
    </source>
</evidence>
<proteinExistence type="inferred from homology"/>
<dbReference type="GO" id="GO:0004797">
    <property type="term" value="F:thymidine kinase activity"/>
    <property type="evidence" value="ECO:0007669"/>
    <property type="project" value="UniProtKB-UniRule"/>
</dbReference>
<dbReference type="Gene3D" id="3.30.60.20">
    <property type="match status" value="1"/>
</dbReference>
<evidence type="ECO:0000256" key="3">
    <source>
        <dbReference type="ARBA" id="ARBA00022490"/>
    </source>
</evidence>
<sequence length="235" mass="26375">MIGEGICVIDAEKYKMFLENTVNHKEQFGWIEVICGSMFSGKTEELIRRLKRAKFAKQKVEIFKPAIDVRYDDQMVVSHDANEIRSTPVPAAANIRILADGCDVIGIDEAQFFDDEIVAVCNDLANRGIRVIVAGLDMDFKGNPFGPMPALMATAEYVTKVHAVCTRTGNLAQFSYRKSTKDDLVLLGETEEYEPLSRAAYYKAMLKEKVKGMEVTDVEELSEQTSKDKSKKDNE</sequence>
<dbReference type="FunFam" id="3.40.50.300:FF:000384">
    <property type="entry name" value="Thymidine kinase"/>
    <property type="match status" value="1"/>
</dbReference>
<keyword evidence="3 9" id="KW-0963">Cytoplasm</keyword>
<protein>
    <recommendedName>
        <fullName evidence="2 9">Thymidine kinase</fullName>
        <ecNumber evidence="2 9">2.7.1.21</ecNumber>
    </recommendedName>
</protein>
<comment type="subunit">
    <text evidence="9">Homotetramer.</text>
</comment>
<comment type="caution">
    <text evidence="13">The sequence shown here is derived from an EMBL/GenBank/DDBJ whole genome shotgun (WGS) entry which is preliminary data.</text>
</comment>
<organism evidence="13 14">
    <name type="scientific">Aquimarina brevivitae</name>
    <dbReference type="NCBI Taxonomy" id="323412"/>
    <lineage>
        <taxon>Bacteria</taxon>
        <taxon>Pseudomonadati</taxon>
        <taxon>Bacteroidota</taxon>
        <taxon>Flavobacteriia</taxon>
        <taxon>Flavobacteriales</taxon>
        <taxon>Flavobacteriaceae</taxon>
        <taxon>Aquimarina</taxon>
    </lineage>
</organism>
<evidence type="ECO:0000256" key="4">
    <source>
        <dbReference type="ARBA" id="ARBA00022634"/>
    </source>
</evidence>
<feature type="compositionally biased region" description="Basic and acidic residues" evidence="12">
    <location>
        <begin position="225"/>
        <end position="235"/>
    </location>
</feature>
<reference evidence="13 14" key="1">
    <citation type="submission" date="2019-02" db="EMBL/GenBank/DDBJ databases">
        <title>Genomic Encyclopedia of Type Strains, Phase IV (KMG-IV): sequencing the most valuable type-strain genomes for metagenomic binning, comparative biology and taxonomic classification.</title>
        <authorList>
            <person name="Goeker M."/>
        </authorList>
    </citation>
    <scope>NUCLEOTIDE SEQUENCE [LARGE SCALE GENOMIC DNA]</scope>
    <source>
        <strain evidence="13 14">DSM 17196</strain>
    </source>
</reference>
<evidence type="ECO:0000256" key="2">
    <source>
        <dbReference type="ARBA" id="ARBA00012118"/>
    </source>
</evidence>
<dbReference type="GO" id="GO:0005829">
    <property type="term" value="C:cytosol"/>
    <property type="evidence" value="ECO:0007669"/>
    <property type="project" value="TreeGrafter"/>
</dbReference>
<dbReference type="SUPFAM" id="SSF52540">
    <property type="entry name" value="P-loop containing nucleoside triphosphate hydrolases"/>
    <property type="match status" value="1"/>
</dbReference>
<comment type="caution">
    <text evidence="9">Lacks conserved residue(s) required for the propagation of feature annotation.</text>
</comment>
<accession>A0A4Q7PG92</accession>
<dbReference type="Pfam" id="PF00265">
    <property type="entry name" value="TK"/>
    <property type="match status" value="1"/>
</dbReference>
<evidence type="ECO:0000256" key="6">
    <source>
        <dbReference type="ARBA" id="ARBA00022741"/>
    </source>
</evidence>
<keyword evidence="8 9" id="KW-0067">ATP-binding</keyword>
<dbReference type="GO" id="GO:0005524">
    <property type="term" value="F:ATP binding"/>
    <property type="evidence" value="ECO:0007669"/>
    <property type="project" value="UniProtKB-UniRule"/>
</dbReference>
<dbReference type="Gene3D" id="3.40.50.300">
    <property type="entry name" value="P-loop containing nucleotide triphosphate hydrolases"/>
    <property type="match status" value="1"/>
</dbReference>
<feature type="binding site" evidence="9">
    <location>
        <begin position="36"/>
        <end position="43"/>
    </location>
    <ligand>
        <name>ATP</name>
        <dbReference type="ChEBI" id="CHEBI:30616"/>
    </ligand>
</feature>
<dbReference type="InterPro" id="IPR001267">
    <property type="entry name" value="Thymidine_kinase"/>
</dbReference>
<gene>
    <name evidence="9" type="primary">tdk</name>
    <name evidence="13" type="ORF">EV197_0731</name>
</gene>
<feature type="region of interest" description="Disordered" evidence="12">
    <location>
        <begin position="214"/>
        <end position="235"/>
    </location>
</feature>
<dbReference type="InterPro" id="IPR027417">
    <property type="entry name" value="P-loop_NTPase"/>
</dbReference>
<dbReference type="PANTHER" id="PTHR11441">
    <property type="entry name" value="THYMIDINE KINASE"/>
    <property type="match status" value="1"/>
</dbReference>